<keyword evidence="9 11" id="KW-0472">Membrane</keyword>
<keyword evidence="8" id="KW-0811">Translocation</keyword>
<evidence type="ECO:0000313" key="13">
    <source>
        <dbReference type="Proteomes" id="UP000622552"/>
    </source>
</evidence>
<evidence type="ECO:0000256" key="5">
    <source>
        <dbReference type="ARBA" id="ARBA00022692"/>
    </source>
</evidence>
<evidence type="ECO:0000313" key="12">
    <source>
        <dbReference type="EMBL" id="MBG6141783.1"/>
    </source>
</evidence>
<dbReference type="SMART" id="SM01323">
    <property type="entry name" value="YajC"/>
    <property type="match status" value="1"/>
</dbReference>
<feature type="transmembrane region" description="Helical" evidence="11">
    <location>
        <begin position="20"/>
        <end position="38"/>
    </location>
</feature>
<comment type="caution">
    <text evidence="12">The sequence shown here is derived from an EMBL/GenBank/DDBJ whole genome shotgun (WGS) entry which is preliminary data.</text>
</comment>
<accession>A0A8J7GK13</accession>
<dbReference type="InterPro" id="IPR003849">
    <property type="entry name" value="Preprotein_translocase_YajC"/>
</dbReference>
<dbReference type="Pfam" id="PF02699">
    <property type="entry name" value="YajC"/>
    <property type="match status" value="1"/>
</dbReference>
<reference evidence="12" key="1">
    <citation type="submission" date="2020-11" db="EMBL/GenBank/DDBJ databases">
        <title>Sequencing the genomes of 1000 actinobacteria strains.</title>
        <authorList>
            <person name="Klenk H.-P."/>
        </authorList>
    </citation>
    <scope>NUCLEOTIDE SEQUENCE</scope>
    <source>
        <strain evidence="12">DSM 45356</strain>
    </source>
</reference>
<comment type="subcellular location">
    <subcellularLocation>
        <location evidence="1">Cell membrane</location>
        <topology evidence="1">Single-pass membrane protein</topology>
    </subcellularLocation>
</comment>
<dbReference type="NCBIfam" id="TIGR00739">
    <property type="entry name" value="yajC"/>
    <property type="match status" value="1"/>
</dbReference>
<dbReference type="AlphaFoldDB" id="A0A8J7GK13"/>
<keyword evidence="13" id="KW-1185">Reference proteome</keyword>
<keyword evidence="7 11" id="KW-1133">Transmembrane helix</keyword>
<dbReference type="PANTHER" id="PTHR33909:SF1">
    <property type="entry name" value="SEC TRANSLOCON ACCESSORY COMPLEX SUBUNIT YAJC"/>
    <property type="match status" value="1"/>
</dbReference>
<keyword evidence="5 11" id="KW-0812">Transmembrane</keyword>
<evidence type="ECO:0000256" key="7">
    <source>
        <dbReference type="ARBA" id="ARBA00022989"/>
    </source>
</evidence>
<keyword evidence="4" id="KW-1003">Cell membrane</keyword>
<evidence type="ECO:0000256" key="11">
    <source>
        <dbReference type="SAM" id="Phobius"/>
    </source>
</evidence>
<keyword evidence="6" id="KW-0653">Protein transport</keyword>
<name>A0A8J7GK13_9ACTN</name>
<evidence type="ECO:0000256" key="6">
    <source>
        <dbReference type="ARBA" id="ARBA00022927"/>
    </source>
</evidence>
<evidence type="ECO:0000256" key="8">
    <source>
        <dbReference type="ARBA" id="ARBA00023010"/>
    </source>
</evidence>
<evidence type="ECO:0000256" key="9">
    <source>
        <dbReference type="ARBA" id="ARBA00023136"/>
    </source>
</evidence>
<evidence type="ECO:0000256" key="2">
    <source>
        <dbReference type="ARBA" id="ARBA00006742"/>
    </source>
</evidence>
<comment type="similarity">
    <text evidence="2">Belongs to the YajC family.</text>
</comment>
<keyword evidence="3" id="KW-0813">Transport</keyword>
<dbReference type="Proteomes" id="UP000622552">
    <property type="component" value="Unassembled WGS sequence"/>
</dbReference>
<evidence type="ECO:0000256" key="1">
    <source>
        <dbReference type="ARBA" id="ARBA00004162"/>
    </source>
</evidence>
<dbReference type="EMBL" id="JADOUF010000001">
    <property type="protein sequence ID" value="MBG6141783.1"/>
    <property type="molecule type" value="Genomic_DNA"/>
</dbReference>
<protein>
    <submittedName>
        <fullName evidence="12">Preprotein translocase subunit YajC</fullName>
    </submittedName>
</protein>
<proteinExistence type="inferred from homology"/>
<evidence type="ECO:0000256" key="10">
    <source>
        <dbReference type="SAM" id="MobiDB-lite"/>
    </source>
</evidence>
<dbReference type="GO" id="GO:0015031">
    <property type="term" value="P:protein transport"/>
    <property type="evidence" value="ECO:0007669"/>
    <property type="project" value="UniProtKB-KW"/>
</dbReference>
<feature type="region of interest" description="Disordered" evidence="10">
    <location>
        <begin position="102"/>
        <end position="121"/>
    </location>
</feature>
<evidence type="ECO:0000256" key="4">
    <source>
        <dbReference type="ARBA" id="ARBA00022475"/>
    </source>
</evidence>
<dbReference type="PANTHER" id="PTHR33909">
    <property type="entry name" value="SEC TRANSLOCON ACCESSORY COMPLEX SUBUNIT YAJC"/>
    <property type="match status" value="1"/>
</dbReference>
<dbReference type="PRINTS" id="PR01853">
    <property type="entry name" value="YAJCTRNLCASE"/>
</dbReference>
<feature type="compositionally biased region" description="Acidic residues" evidence="10">
    <location>
        <begin position="110"/>
        <end position="121"/>
    </location>
</feature>
<sequence length="121" mass="13091">MTGRLYTVLLSEGASGGSSLFPLLMFGALIVGMYFLLIRPQQKRRREMAEQQRNIGIGDEIVTIGGLYGTVVAMDDETMTLRIAEGVNARYARQAFGRVVTPQDGSNESIADESGEGDSAK</sequence>
<gene>
    <name evidence="12" type="ORF">IW245_007977</name>
</gene>
<dbReference type="GO" id="GO:0005886">
    <property type="term" value="C:plasma membrane"/>
    <property type="evidence" value="ECO:0007669"/>
    <property type="project" value="UniProtKB-SubCell"/>
</dbReference>
<evidence type="ECO:0000256" key="3">
    <source>
        <dbReference type="ARBA" id="ARBA00022448"/>
    </source>
</evidence>
<organism evidence="12 13">
    <name type="scientific">Longispora fulva</name>
    <dbReference type="NCBI Taxonomy" id="619741"/>
    <lineage>
        <taxon>Bacteria</taxon>
        <taxon>Bacillati</taxon>
        <taxon>Actinomycetota</taxon>
        <taxon>Actinomycetes</taxon>
        <taxon>Micromonosporales</taxon>
        <taxon>Micromonosporaceae</taxon>
        <taxon>Longispora</taxon>
    </lineage>
</organism>